<protein>
    <submittedName>
        <fullName evidence="1">Phage-related protein</fullName>
    </submittedName>
</protein>
<proteinExistence type="predicted"/>
<gene>
    <name evidence="1" type="ordered locus">BAV0443</name>
</gene>
<sequence>MPFRPPLHLSELRAIQDRNPGNEDMLALLWEIKRLQSLVIRLNQVLPEMHRPTGVLGPAFDALAEQVPKEPCVTEISMRTIEVAAALARQAKQ</sequence>
<organism evidence="1 2">
    <name type="scientific">Bordetella avium (strain 197N)</name>
    <dbReference type="NCBI Taxonomy" id="360910"/>
    <lineage>
        <taxon>Bacteria</taxon>
        <taxon>Pseudomonadati</taxon>
        <taxon>Pseudomonadota</taxon>
        <taxon>Betaproteobacteria</taxon>
        <taxon>Burkholderiales</taxon>
        <taxon>Alcaligenaceae</taxon>
        <taxon>Bordetella</taxon>
    </lineage>
</organism>
<evidence type="ECO:0000313" key="2">
    <source>
        <dbReference type="Proteomes" id="UP000001977"/>
    </source>
</evidence>
<dbReference type="Proteomes" id="UP000001977">
    <property type="component" value="Chromosome"/>
</dbReference>
<name>Q2KYZ5_BORA1</name>
<dbReference type="RefSeq" id="WP_012416140.1">
    <property type="nucleotide sequence ID" value="NC_010645.1"/>
</dbReference>
<evidence type="ECO:0000313" key="1">
    <source>
        <dbReference type="EMBL" id="CAJ48048.1"/>
    </source>
</evidence>
<accession>Q2KYZ5</accession>
<dbReference type="HOGENOM" id="CLU_2340377_0_0_4"/>
<dbReference type="OrthoDB" id="8636587at2"/>
<dbReference type="STRING" id="360910.BAV0443"/>
<dbReference type="AlphaFoldDB" id="Q2KYZ5"/>
<keyword evidence="2" id="KW-1185">Reference proteome</keyword>
<dbReference type="KEGG" id="bav:BAV0443"/>
<reference evidence="1 2" key="1">
    <citation type="journal article" date="2006" name="J. Bacteriol.">
        <title>Comparison of the genome sequence of the poultry pathogen Bordetella avium with those of B. bronchiseptica, B. pertussis, and B. parapertussis reveals extensive diversity in surface structures associated with host interaction.</title>
        <authorList>
            <person name="Sebaihia M."/>
            <person name="Preston A."/>
            <person name="Maskell D.J."/>
            <person name="Kuzmiak H."/>
            <person name="Connell T.D."/>
            <person name="King N.D."/>
            <person name="Orndorff P.E."/>
            <person name="Miyamoto D.M."/>
            <person name="Thomson N.R."/>
            <person name="Harris D."/>
            <person name="Goble A."/>
            <person name="Lord A."/>
            <person name="Murphy L."/>
            <person name="Quail M.A."/>
            <person name="Rutter S."/>
            <person name="Squares R."/>
            <person name="Squares S."/>
            <person name="Woodward J."/>
            <person name="Parkhill J."/>
            <person name="Temple L.M."/>
        </authorList>
    </citation>
    <scope>NUCLEOTIDE SEQUENCE [LARGE SCALE GENOMIC DNA]</scope>
    <source>
        <strain evidence="1 2">197N</strain>
    </source>
</reference>
<dbReference type="EMBL" id="AM167904">
    <property type="protein sequence ID" value="CAJ48048.1"/>
    <property type="molecule type" value="Genomic_DNA"/>
</dbReference>